<dbReference type="PROSITE" id="PS50847">
    <property type="entry name" value="GRAM_POS_ANCHORING"/>
    <property type="match status" value="1"/>
</dbReference>
<evidence type="ECO:0000256" key="7">
    <source>
        <dbReference type="SAM" id="MobiDB-lite"/>
    </source>
</evidence>
<dbReference type="OrthoDB" id="2418649at2"/>
<keyword evidence="12" id="KW-1185">Reference proteome</keyword>
<comment type="subcellular location">
    <subcellularLocation>
        <location evidence="1">Secreted</location>
        <location evidence="1">Cell wall</location>
        <topology evidence="1">Peptidoglycan-anchor</topology>
    </subcellularLocation>
</comment>
<evidence type="ECO:0000256" key="9">
    <source>
        <dbReference type="SAM" id="SignalP"/>
    </source>
</evidence>
<evidence type="ECO:0000256" key="8">
    <source>
        <dbReference type="SAM" id="Phobius"/>
    </source>
</evidence>
<feature type="region of interest" description="Disordered" evidence="7">
    <location>
        <begin position="42"/>
        <end position="104"/>
    </location>
</feature>
<keyword evidence="6" id="KW-0175">Coiled coil</keyword>
<keyword evidence="5" id="KW-0572">Peptidoglycan-anchor</keyword>
<accession>A0A4R6BWV8</accession>
<evidence type="ECO:0000256" key="5">
    <source>
        <dbReference type="ARBA" id="ARBA00023088"/>
    </source>
</evidence>
<dbReference type="InterPro" id="IPR019931">
    <property type="entry name" value="LPXTG_anchor"/>
</dbReference>
<proteinExistence type="predicted"/>
<keyword evidence="8" id="KW-1133">Transmembrane helix</keyword>
<evidence type="ECO:0000256" key="1">
    <source>
        <dbReference type="ARBA" id="ARBA00004168"/>
    </source>
</evidence>
<dbReference type="Pfam" id="PF00746">
    <property type="entry name" value="Gram_pos_anchor"/>
    <property type="match status" value="1"/>
</dbReference>
<evidence type="ECO:0000259" key="10">
    <source>
        <dbReference type="PROSITE" id="PS50847"/>
    </source>
</evidence>
<keyword evidence="2" id="KW-0134">Cell wall</keyword>
<evidence type="ECO:0000256" key="3">
    <source>
        <dbReference type="ARBA" id="ARBA00022525"/>
    </source>
</evidence>
<reference evidence="11 12" key="1">
    <citation type="submission" date="2019-01" db="EMBL/GenBank/DDBJ databases">
        <title>Draft genome sequences of the type strains of six Macrococcus species.</title>
        <authorList>
            <person name="Mazhar S."/>
            <person name="Altermann E."/>
            <person name="Hill C."/>
            <person name="Mcauliffe O."/>
        </authorList>
    </citation>
    <scope>NUCLEOTIDE SEQUENCE [LARGE SCALE GENOMIC DNA]</scope>
    <source>
        <strain evidence="11 12">ATCC 51825</strain>
    </source>
</reference>
<feature type="compositionally biased region" description="Polar residues" evidence="7">
    <location>
        <begin position="78"/>
        <end position="104"/>
    </location>
</feature>
<feature type="signal peptide" evidence="9">
    <location>
        <begin position="1"/>
        <end position="28"/>
    </location>
</feature>
<feature type="compositionally biased region" description="Polar residues" evidence="7">
    <location>
        <begin position="43"/>
        <end position="56"/>
    </location>
</feature>
<name>A0A4R6BWV8_9STAP</name>
<dbReference type="AlphaFoldDB" id="A0A4R6BWV8"/>
<dbReference type="NCBIfam" id="TIGR01167">
    <property type="entry name" value="LPXTG_anchor"/>
    <property type="match status" value="1"/>
</dbReference>
<comment type="caution">
    <text evidence="11">The sequence shown here is derived from an EMBL/GenBank/DDBJ whole genome shotgun (WGS) entry which is preliminary data.</text>
</comment>
<sequence length="357" mass="39549">MKITQSAVAKTGLSTLLLLTMSSSIGHASQTHDIQHLIDTAKAKTQSIEQQESQTPGDIKASLSPDSKVTTPAAPTKETPNLSTEMPLSEQASDLESAQPADNTSLSQTVDHLLESDAPLYADDIDQKAEQVSADSKKIQDIAKKQSENPEAFQHINTAWLNTADREAADKLLQQYNNKAISEQSYLTQITDLMHKQLSSLNNWTEQMGGKVDLNQSPYTDFDISWLSEERQRLINDLAHEKDFGGLSQYDFNNRVSAIMNDQLAELKDNLSKLREKINADKMKAHDAAEKVNDSLTAINNRPKNDFQLLDENSSSDSLFHLPNTGEISSYSPVFMGALALILGSALIFFSRRRPQK</sequence>
<feature type="coiled-coil region" evidence="6">
    <location>
        <begin position="257"/>
        <end position="284"/>
    </location>
</feature>
<feature type="transmembrane region" description="Helical" evidence="8">
    <location>
        <begin position="331"/>
        <end position="350"/>
    </location>
</feature>
<keyword evidence="8" id="KW-0812">Transmembrane</keyword>
<evidence type="ECO:0000256" key="6">
    <source>
        <dbReference type="SAM" id="Coils"/>
    </source>
</evidence>
<dbReference type="RefSeq" id="WP_133452405.1">
    <property type="nucleotide sequence ID" value="NZ_SCWF01000013.1"/>
</dbReference>
<keyword evidence="4 9" id="KW-0732">Signal</keyword>
<evidence type="ECO:0000313" key="12">
    <source>
        <dbReference type="Proteomes" id="UP000294843"/>
    </source>
</evidence>
<dbReference type="Proteomes" id="UP000294843">
    <property type="component" value="Unassembled WGS sequence"/>
</dbReference>
<evidence type="ECO:0000256" key="4">
    <source>
        <dbReference type="ARBA" id="ARBA00022729"/>
    </source>
</evidence>
<keyword evidence="8" id="KW-0472">Membrane</keyword>
<evidence type="ECO:0000256" key="2">
    <source>
        <dbReference type="ARBA" id="ARBA00022512"/>
    </source>
</evidence>
<gene>
    <name evidence="11" type="ORF">ERX55_09830</name>
</gene>
<dbReference type="EMBL" id="SCWF01000013">
    <property type="protein sequence ID" value="TDM12979.1"/>
    <property type="molecule type" value="Genomic_DNA"/>
</dbReference>
<keyword evidence="3" id="KW-0964">Secreted</keyword>
<organism evidence="11 12">
    <name type="scientific">Macrococcus bovicus</name>
    <dbReference type="NCBI Taxonomy" id="69968"/>
    <lineage>
        <taxon>Bacteria</taxon>
        <taxon>Bacillati</taxon>
        <taxon>Bacillota</taxon>
        <taxon>Bacilli</taxon>
        <taxon>Bacillales</taxon>
        <taxon>Staphylococcaceae</taxon>
        <taxon>Macrococcus</taxon>
    </lineage>
</organism>
<feature type="chain" id="PRO_5020783790" evidence="9">
    <location>
        <begin position="29"/>
        <end position="357"/>
    </location>
</feature>
<feature type="domain" description="Gram-positive cocci surface proteins LPxTG" evidence="10">
    <location>
        <begin position="322"/>
        <end position="357"/>
    </location>
</feature>
<protein>
    <submittedName>
        <fullName evidence="11">LPXTG cell wall anchor domain-containing protein</fullName>
    </submittedName>
</protein>
<evidence type="ECO:0000313" key="11">
    <source>
        <dbReference type="EMBL" id="TDM12979.1"/>
    </source>
</evidence>